<dbReference type="Proteomes" id="UP000023762">
    <property type="component" value="Chromosome"/>
</dbReference>
<sequence length="882" mass="97399">MRFLIYSGGVILILLLFLIISPFFINWNSYYTSHVLKQIEDISSDITVKGVGGITGKLISPKIVINNLYIEGHNKLLNQKSAILVDQLELKISLLSLLLFSPKVDAITIDGLNISLGNLIDLFSSYRRKSFNVKAFNIVNSVVNTNYDGTSFNSKSISIKNGTIKTVSGVEVVSGLLGIGKGDYNLVAKISRDGEDNRINVNVYSQLTKVTLSGMASDNEFDGMVLAHGDDFSQFINDISETNKTSIFSFINSHEKFSLSSNIKLSGKAFALNDFKISTDSVEGIGKVICSNYASCDGNIDFARIDIDRLYGFNREDDVYKRDSRILDYFSTLVSENLNYGIKASAKKIKYHGKISTNLIIDLAILQGKVNINKMTAMLPGNNNVLYIEGNVGSNGLISNFHGKLKIIGDDFCSFAKWLFPMQIDSKASGGFSIQSDLYIAPRVFSLSHVEMLTENFGDVKGQLKIKYDKKSSSVIGDVEIRNIDFDQYTIDEELKIENFMPMKWLKNIKYKINVGTSISDFVIQKQKVNNLSFLVNVMQGKFGIDKIRFHGADGSDLNGFIKASIGLQDLKPKILVDLKGNKYNAAFIKFPSLIRNVFDESNKVTNIKWSNEDLKFYGLEYVDGNIDINIENLVSRDNTLVDFVLSSSLKDNLMSINKLMFKVDDGFVSASGKVGMGSNTSSLSAVVSIANVGVNNLLKYINVNEVTGNVSISGSIQTQGRTLIDWINALDGKMEIVAKGINVTGVDFNKFIVELLDVQSKSDIAALTQIGLYRNNTVFNFINAGANIKRGNILSSLQFAIDNASGVAAANISLLQFALMSKVRLSFMRPGVSSPSNIDMSLHGQLWQPKISFNVNALYEEIVKGISQSVSTYDEAMYNED</sequence>
<dbReference type="PANTHER" id="PTHR30441:SF8">
    <property type="entry name" value="DUF748 DOMAIN-CONTAINING PROTEIN"/>
    <property type="match status" value="1"/>
</dbReference>
<dbReference type="PANTHER" id="PTHR30441">
    <property type="entry name" value="DUF748 DOMAIN-CONTAINING PROTEIN"/>
    <property type="match status" value="1"/>
</dbReference>
<gene>
    <name evidence="2" type="ORF">EHF_0884</name>
</gene>
<evidence type="ECO:0000313" key="2">
    <source>
        <dbReference type="EMBL" id="AHX04963.1"/>
    </source>
</evidence>
<evidence type="ECO:0000256" key="1">
    <source>
        <dbReference type="SAM" id="Phobius"/>
    </source>
</evidence>
<reference evidence="2 3" key="1">
    <citation type="submission" date="2014-03" db="EMBL/GenBank/DDBJ databases">
        <title>Sequencing and Comparison of Genomes and Transcriptome Profiles of Human Ehrlichiosis Agents.</title>
        <authorList>
            <person name="Lin M."/>
            <person name="Daugherty S.C."/>
            <person name="Nagaraj S."/>
            <person name="Cheng Z."/>
            <person name="Xiong Q."/>
            <person name="Lin F.-Y."/>
            <person name="Sengamalay N."/>
            <person name="Ott S."/>
            <person name="Godinez A."/>
            <person name="Tallon L.J."/>
            <person name="Sadzewicz L."/>
            <person name="Fraser C.M."/>
            <person name="Dunning Hotopp J.C."/>
            <person name="Rikihisa Y."/>
        </authorList>
    </citation>
    <scope>NUCLEOTIDE SEQUENCE [LARGE SCALE GENOMIC DNA]</scope>
    <source>
        <strain evidence="2 3">HF</strain>
    </source>
</reference>
<dbReference type="RefSeq" id="WP_044195485.1">
    <property type="nucleotide sequence ID" value="NZ_CP007474.1"/>
</dbReference>
<protein>
    <submittedName>
        <fullName evidence="2">AsmA family protein</fullName>
    </submittedName>
</protein>
<keyword evidence="1" id="KW-1133">Transmembrane helix</keyword>
<keyword evidence="1" id="KW-0812">Transmembrane</keyword>
<dbReference type="GO" id="GO:0090313">
    <property type="term" value="P:regulation of protein targeting to membrane"/>
    <property type="evidence" value="ECO:0007669"/>
    <property type="project" value="TreeGrafter"/>
</dbReference>
<dbReference type="GO" id="GO:0005886">
    <property type="term" value="C:plasma membrane"/>
    <property type="evidence" value="ECO:0007669"/>
    <property type="project" value="TreeGrafter"/>
</dbReference>
<dbReference type="EMBL" id="CP007474">
    <property type="protein sequence ID" value="AHX04963.1"/>
    <property type="molecule type" value="Genomic_DNA"/>
</dbReference>
<keyword evidence="1" id="KW-0472">Membrane</keyword>
<dbReference type="InterPro" id="IPR052894">
    <property type="entry name" value="AsmA-related"/>
</dbReference>
<feature type="transmembrane region" description="Helical" evidence="1">
    <location>
        <begin position="5"/>
        <end position="25"/>
    </location>
</feature>
<proteinExistence type="predicted"/>
<dbReference type="AlphaFoldDB" id="X5GKK4"/>
<dbReference type="OrthoDB" id="7164599at2"/>
<dbReference type="HOGENOM" id="CLU_327536_0_0_5"/>
<evidence type="ECO:0000313" key="3">
    <source>
        <dbReference type="Proteomes" id="UP000023762"/>
    </source>
</evidence>
<dbReference type="eggNOG" id="COG2982">
    <property type="taxonomic scope" value="Bacteria"/>
</dbReference>
<keyword evidence="3" id="KW-1185">Reference proteome</keyword>
<organism evidence="2 3">
    <name type="scientific">Ehrlichia japonica</name>
    <dbReference type="NCBI Taxonomy" id="391036"/>
    <lineage>
        <taxon>Bacteria</taxon>
        <taxon>Pseudomonadati</taxon>
        <taxon>Pseudomonadota</taxon>
        <taxon>Alphaproteobacteria</taxon>
        <taxon>Rickettsiales</taxon>
        <taxon>Anaplasmataceae</taxon>
        <taxon>Ehrlichia</taxon>
    </lineage>
</organism>
<dbReference type="KEGG" id="ehh:EHF_0884"/>
<accession>X5GKK4</accession>
<dbReference type="STRING" id="391036.EHF_0884"/>
<name>X5GKK4_9RICK</name>